<organism evidence="2">
    <name type="scientific">Candidatus Moduliflexus flocculans</name>
    <dbReference type="NCBI Taxonomy" id="1499966"/>
    <lineage>
        <taxon>Bacteria</taxon>
        <taxon>Candidatus Moduliflexota</taxon>
        <taxon>Candidatus Moduliflexia</taxon>
        <taxon>Candidatus Moduliflexales</taxon>
        <taxon>Candidatus Moduliflexaceae</taxon>
    </lineage>
</organism>
<evidence type="ECO:0000256" key="1">
    <source>
        <dbReference type="SAM" id="SignalP"/>
    </source>
</evidence>
<protein>
    <recommendedName>
        <fullName evidence="4">PepSY domain-containing protein</fullName>
    </recommendedName>
</protein>
<accession>A0A081BQ76</accession>
<keyword evidence="3" id="KW-1185">Reference proteome</keyword>
<name>A0A081BQ76_9BACT</name>
<evidence type="ECO:0000313" key="2">
    <source>
        <dbReference type="EMBL" id="GAK52542.1"/>
    </source>
</evidence>
<evidence type="ECO:0008006" key="4">
    <source>
        <dbReference type="Google" id="ProtNLM"/>
    </source>
</evidence>
<gene>
    <name evidence="2" type="ORF">U14_03793</name>
</gene>
<dbReference type="Proteomes" id="UP000030700">
    <property type="component" value="Unassembled WGS sequence"/>
</dbReference>
<keyword evidence="1" id="KW-0732">Signal</keyword>
<evidence type="ECO:0000313" key="3">
    <source>
        <dbReference type="Proteomes" id="UP000030700"/>
    </source>
</evidence>
<feature type="signal peptide" evidence="1">
    <location>
        <begin position="1"/>
        <end position="22"/>
    </location>
</feature>
<dbReference type="EMBL" id="DF820458">
    <property type="protein sequence ID" value="GAK52542.1"/>
    <property type="molecule type" value="Genomic_DNA"/>
</dbReference>
<feature type="chain" id="PRO_5001755300" description="PepSY domain-containing protein" evidence="1">
    <location>
        <begin position="23"/>
        <end position="153"/>
    </location>
</feature>
<proteinExistence type="predicted"/>
<dbReference type="HOGENOM" id="CLU_1709643_0_0_0"/>
<dbReference type="STRING" id="1499966.U14_03793"/>
<sequence length="153" mass="16853">MKKLLTIGLVFAMALSIGMAFAEDSVTTTPATTSTQTAQTPMYGHRGMRGDHHGMMWQGKQGNMMRGARGQQNCPCLGNANGTTAQLITEDKAKEAAQTYIDKYLSGYAIEKVEKDAWRPMYLVTIKGANDVQQQMWIQGFSGQVMHVFPVTE</sequence>
<dbReference type="AlphaFoldDB" id="A0A081BQ76"/>
<reference evidence="2" key="1">
    <citation type="journal article" date="2015" name="PeerJ">
        <title>First genomic representation of candidate bacterial phylum KSB3 points to enhanced environmental sensing as a trigger of wastewater bulking.</title>
        <authorList>
            <person name="Sekiguchi Y."/>
            <person name="Ohashi A."/>
            <person name="Parks D.H."/>
            <person name="Yamauchi T."/>
            <person name="Tyson G.W."/>
            <person name="Hugenholtz P."/>
        </authorList>
    </citation>
    <scope>NUCLEOTIDE SEQUENCE [LARGE SCALE GENOMIC DNA]</scope>
</reference>